<name>A0A9W6D6A0_9BACT</name>
<evidence type="ECO:0000313" key="2">
    <source>
        <dbReference type="EMBL" id="GLI34346.1"/>
    </source>
</evidence>
<feature type="transmembrane region" description="Helical" evidence="1">
    <location>
        <begin position="5"/>
        <end position="24"/>
    </location>
</feature>
<dbReference type="RefSeq" id="WP_281793599.1">
    <property type="nucleotide sequence ID" value="NZ_BSDR01000001.1"/>
</dbReference>
<keyword evidence="1" id="KW-1133">Transmembrane helix</keyword>
<sequence>MMFRLLRIFAGLLFLSLGIVGLVLPILQGWLFLSLGVLTLSVDIPPIARLICRVESRFPWIQNSLKRVRRIFTRGKNTLPPCPPEKR</sequence>
<reference evidence="2" key="1">
    <citation type="submission" date="2022-12" db="EMBL/GenBank/DDBJ databases">
        <title>Reference genome sequencing for broad-spectrum identification of bacterial and archaeal isolates by mass spectrometry.</title>
        <authorList>
            <person name="Sekiguchi Y."/>
            <person name="Tourlousse D.M."/>
        </authorList>
    </citation>
    <scope>NUCLEOTIDE SEQUENCE</scope>
    <source>
        <strain evidence="2">ASRB1</strain>
    </source>
</reference>
<protein>
    <submittedName>
        <fullName evidence="2">Uncharacterized protein</fullName>
    </submittedName>
</protein>
<evidence type="ECO:0000313" key="3">
    <source>
        <dbReference type="Proteomes" id="UP001144372"/>
    </source>
</evidence>
<gene>
    <name evidence="2" type="ORF">DAMNIGENAA_17790</name>
</gene>
<evidence type="ECO:0000256" key="1">
    <source>
        <dbReference type="SAM" id="Phobius"/>
    </source>
</evidence>
<comment type="caution">
    <text evidence="2">The sequence shown here is derived from an EMBL/GenBank/DDBJ whole genome shotgun (WGS) entry which is preliminary data.</text>
</comment>
<dbReference type="EMBL" id="BSDR01000001">
    <property type="protein sequence ID" value="GLI34346.1"/>
    <property type="molecule type" value="Genomic_DNA"/>
</dbReference>
<proteinExistence type="predicted"/>
<keyword evidence="1" id="KW-0472">Membrane</keyword>
<keyword evidence="1" id="KW-0812">Transmembrane</keyword>
<dbReference type="Proteomes" id="UP001144372">
    <property type="component" value="Unassembled WGS sequence"/>
</dbReference>
<accession>A0A9W6D6A0</accession>
<keyword evidence="3" id="KW-1185">Reference proteome</keyword>
<dbReference type="AlphaFoldDB" id="A0A9W6D6A0"/>
<organism evidence="2 3">
    <name type="scientific">Desulforhabdus amnigena</name>
    <dbReference type="NCBI Taxonomy" id="40218"/>
    <lineage>
        <taxon>Bacteria</taxon>
        <taxon>Pseudomonadati</taxon>
        <taxon>Thermodesulfobacteriota</taxon>
        <taxon>Syntrophobacteria</taxon>
        <taxon>Syntrophobacterales</taxon>
        <taxon>Syntrophobacteraceae</taxon>
        <taxon>Desulforhabdus</taxon>
    </lineage>
</organism>